<dbReference type="EMBL" id="FTNC01000012">
    <property type="protein sequence ID" value="SIR06512.1"/>
    <property type="molecule type" value="Genomic_DNA"/>
</dbReference>
<keyword evidence="2" id="KW-0460">Magnesium</keyword>
<protein>
    <submittedName>
        <fullName evidence="4">Transketolase</fullName>
    </submittedName>
</protein>
<feature type="domain" description="Transketolase-like C-terminal" evidence="3">
    <location>
        <begin position="39"/>
        <end position="145"/>
    </location>
</feature>
<accession>A0A1N6XVW7</accession>
<dbReference type="InterPro" id="IPR055152">
    <property type="entry name" value="Transketolase-like_C_2"/>
</dbReference>
<dbReference type="GO" id="GO:0006098">
    <property type="term" value="P:pentose-phosphate shunt"/>
    <property type="evidence" value="ECO:0007669"/>
    <property type="project" value="TreeGrafter"/>
</dbReference>
<evidence type="ECO:0000256" key="1">
    <source>
        <dbReference type="ARBA" id="ARBA00022723"/>
    </source>
</evidence>
<gene>
    <name evidence="4" type="ORF">SAMN05421834_11276</name>
</gene>
<dbReference type="GO" id="GO:0005829">
    <property type="term" value="C:cytosol"/>
    <property type="evidence" value="ECO:0007669"/>
    <property type="project" value="TreeGrafter"/>
</dbReference>
<feature type="non-terminal residue" evidence="4">
    <location>
        <position position="1"/>
    </location>
</feature>
<dbReference type="Pfam" id="PF22613">
    <property type="entry name" value="Transketolase_C_1"/>
    <property type="match status" value="1"/>
</dbReference>
<reference evidence="5" key="1">
    <citation type="submission" date="2017-01" db="EMBL/GenBank/DDBJ databases">
        <authorList>
            <person name="Varghese N."/>
            <person name="Submissions S."/>
        </authorList>
    </citation>
    <scope>NUCLEOTIDE SEQUENCE [LARGE SCALE GENOMIC DNA]</scope>
    <source>
        <strain evidence="5">ATCC 700103</strain>
    </source>
</reference>
<organism evidence="4 5">
    <name type="scientific">Halanaerobium kushneri</name>
    <dbReference type="NCBI Taxonomy" id="56779"/>
    <lineage>
        <taxon>Bacteria</taxon>
        <taxon>Bacillati</taxon>
        <taxon>Bacillota</taxon>
        <taxon>Clostridia</taxon>
        <taxon>Halanaerobiales</taxon>
        <taxon>Halanaerobiaceae</taxon>
        <taxon>Halanaerobium</taxon>
    </lineage>
</organism>
<dbReference type="Proteomes" id="UP000185669">
    <property type="component" value="Unassembled WGS sequence"/>
</dbReference>
<evidence type="ECO:0000313" key="4">
    <source>
        <dbReference type="EMBL" id="SIR06512.1"/>
    </source>
</evidence>
<dbReference type="PANTHER" id="PTHR43522:SF2">
    <property type="entry name" value="TRANSKETOLASE 1-RELATED"/>
    <property type="match status" value="1"/>
</dbReference>
<dbReference type="GO" id="GO:0004802">
    <property type="term" value="F:transketolase activity"/>
    <property type="evidence" value="ECO:0007669"/>
    <property type="project" value="TreeGrafter"/>
</dbReference>
<evidence type="ECO:0000259" key="3">
    <source>
        <dbReference type="Pfam" id="PF22613"/>
    </source>
</evidence>
<dbReference type="Gene3D" id="3.40.50.920">
    <property type="match status" value="1"/>
</dbReference>
<evidence type="ECO:0000256" key="2">
    <source>
        <dbReference type="ARBA" id="ARBA00022842"/>
    </source>
</evidence>
<dbReference type="SUPFAM" id="SSF52922">
    <property type="entry name" value="TK C-terminal domain-like"/>
    <property type="match status" value="1"/>
</dbReference>
<keyword evidence="1" id="KW-0479">Metal-binding</keyword>
<dbReference type="STRING" id="56779.SAMN05421834_11276"/>
<name>A0A1N6XVW7_9FIRM</name>
<dbReference type="RefSeq" id="WP_327077774.1">
    <property type="nucleotide sequence ID" value="NZ_FTNC01000012.1"/>
</dbReference>
<dbReference type="PANTHER" id="PTHR43522">
    <property type="entry name" value="TRANSKETOLASE"/>
    <property type="match status" value="1"/>
</dbReference>
<sequence>KAAWVEALETTDQPTALILTRQNLEHIQKYQGLDNFNNGGYFVSSPEEADTMIFASGSEVNLAEESAKLLAEKGIKAAVVSVPERRKFEKYAAEHKLPEVKLRVAIEAGVTDGWYRLVGRDGLVIGLDRFGLSGKGQEVGEELGFKAEKVAAKIEAALE</sequence>
<dbReference type="GO" id="GO:0046872">
    <property type="term" value="F:metal ion binding"/>
    <property type="evidence" value="ECO:0007669"/>
    <property type="project" value="UniProtKB-KW"/>
</dbReference>
<keyword evidence="5" id="KW-1185">Reference proteome</keyword>
<evidence type="ECO:0000313" key="5">
    <source>
        <dbReference type="Proteomes" id="UP000185669"/>
    </source>
</evidence>
<dbReference type="InterPro" id="IPR033247">
    <property type="entry name" value="Transketolase_fam"/>
</dbReference>
<dbReference type="AlphaFoldDB" id="A0A1N6XVW7"/>
<dbReference type="InterPro" id="IPR009014">
    <property type="entry name" value="Transketo_C/PFOR_II"/>
</dbReference>
<proteinExistence type="predicted"/>